<protein>
    <submittedName>
        <fullName evidence="2">Uncharacterized protein</fullName>
    </submittedName>
</protein>
<feature type="transmembrane region" description="Helical" evidence="1">
    <location>
        <begin position="243"/>
        <end position="261"/>
    </location>
</feature>
<accession>A0A401ZX41</accession>
<organism evidence="2 3">
    <name type="scientific">Tengunoibacter tsumagoiensis</name>
    <dbReference type="NCBI Taxonomy" id="2014871"/>
    <lineage>
        <taxon>Bacteria</taxon>
        <taxon>Bacillati</taxon>
        <taxon>Chloroflexota</taxon>
        <taxon>Ktedonobacteria</taxon>
        <taxon>Ktedonobacterales</taxon>
        <taxon>Dictyobacteraceae</taxon>
        <taxon>Tengunoibacter</taxon>
    </lineage>
</organism>
<evidence type="ECO:0000313" key="3">
    <source>
        <dbReference type="Proteomes" id="UP000287352"/>
    </source>
</evidence>
<evidence type="ECO:0000256" key="1">
    <source>
        <dbReference type="SAM" id="Phobius"/>
    </source>
</evidence>
<dbReference type="AlphaFoldDB" id="A0A401ZX41"/>
<keyword evidence="1" id="KW-0472">Membrane</keyword>
<name>A0A401ZX41_9CHLR</name>
<keyword evidence="3" id="KW-1185">Reference proteome</keyword>
<reference evidence="3" key="1">
    <citation type="submission" date="2018-12" db="EMBL/GenBank/DDBJ databases">
        <title>Tengunoibacter tsumagoiensis gen. nov., sp. nov., Dictyobacter kobayashii sp. nov., D. alpinus sp. nov., and D. joshuensis sp. nov. and description of Dictyobacteraceae fam. nov. within the order Ktedonobacterales isolated from Tengu-no-mugimeshi.</title>
        <authorList>
            <person name="Wang C.M."/>
            <person name="Zheng Y."/>
            <person name="Sakai Y."/>
            <person name="Toyoda A."/>
            <person name="Minakuchi Y."/>
            <person name="Abe K."/>
            <person name="Yokota A."/>
            <person name="Yabe S."/>
        </authorList>
    </citation>
    <scope>NUCLEOTIDE SEQUENCE [LARGE SCALE GENOMIC DNA]</scope>
    <source>
        <strain evidence="3">Uno3</strain>
    </source>
</reference>
<feature type="transmembrane region" description="Helical" evidence="1">
    <location>
        <begin position="120"/>
        <end position="141"/>
    </location>
</feature>
<gene>
    <name evidence="2" type="ORF">KTT_12030</name>
</gene>
<keyword evidence="1" id="KW-0812">Transmembrane</keyword>
<dbReference type="RefSeq" id="WP_126579067.1">
    <property type="nucleotide sequence ID" value="NZ_BIFR01000001.1"/>
</dbReference>
<sequence length="268" mass="29453">MKQISVLFGATRYEFWMQIRRRSMWVTLIIMSLFMTGIIALVFSKMGGIAKVLSSFSSANVEQIVVDWACIVNVLLPIGVGCLLTDRFIRERRQHTDEILTTLPAALSARLAGKYLGSTLATIIPVILFYCLGLVLLGGYLHTWLVIPWGIAAFATITLPGLCFVASFSIACPAAIWAPLYQFLFTGYWFWGNLLNPHRGIPSISGTILTPIGGYAARGIFNPTYGLIDYATDPTLAKGIESILLLLGLAVVAQIALWGLLKWRQAHA</sequence>
<feature type="transmembrane region" description="Helical" evidence="1">
    <location>
        <begin position="147"/>
        <end position="167"/>
    </location>
</feature>
<evidence type="ECO:0000313" key="2">
    <source>
        <dbReference type="EMBL" id="GCE11344.1"/>
    </source>
</evidence>
<keyword evidence="1" id="KW-1133">Transmembrane helix</keyword>
<proteinExistence type="predicted"/>
<dbReference type="EMBL" id="BIFR01000001">
    <property type="protein sequence ID" value="GCE11344.1"/>
    <property type="molecule type" value="Genomic_DNA"/>
</dbReference>
<comment type="caution">
    <text evidence="2">The sequence shown here is derived from an EMBL/GenBank/DDBJ whole genome shotgun (WGS) entry which is preliminary data.</text>
</comment>
<feature type="transmembrane region" description="Helical" evidence="1">
    <location>
        <begin position="25"/>
        <end position="44"/>
    </location>
</feature>
<feature type="transmembrane region" description="Helical" evidence="1">
    <location>
        <begin position="64"/>
        <end position="84"/>
    </location>
</feature>
<dbReference type="Proteomes" id="UP000287352">
    <property type="component" value="Unassembled WGS sequence"/>
</dbReference>
<feature type="transmembrane region" description="Helical" evidence="1">
    <location>
        <begin position="174"/>
        <end position="191"/>
    </location>
</feature>
<dbReference type="OrthoDB" id="152848at2"/>